<accession>A0AAW1NVG7</accession>
<protein>
    <recommendedName>
        <fullName evidence="7">Purple acid phosphatase</fullName>
        <ecNumber evidence="7">3.1.3.2</ecNumber>
    </recommendedName>
</protein>
<comment type="similarity">
    <text evidence="2 7">Belongs to the metallophosphoesterase superfamily. Purple acid phosphatase family.</text>
</comment>
<dbReference type="InterPro" id="IPR008963">
    <property type="entry name" value="Purple_acid_Pase-like_N"/>
</dbReference>
<dbReference type="GO" id="GO:0005576">
    <property type="term" value="C:extracellular region"/>
    <property type="evidence" value="ECO:0007669"/>
    <property type="project" value="UniProtKB-SubCell"/>
</dbReference>
<evidence type="ECO:0000259" key="10">
    <source>
        <dbReference type="Pfam" id="PF16656"/>
    </source>
</evidence>
<dbReference type="Pfam" id="PF00149">
    <property type="entry name" value="Metallophos"/>
    <property type="match status" value="1"/>
</dbReference>
<comment type="subunit">
    <text evidence="3">Homodimer.</text>
</comment>
<dbReference type="AlphaFoldDB" id="A0AAW1NVG7"/>
<organism evidence="11 12">
    <name type="scientific">Symbiochloris irregularis</name>
    <dbReference type="NCBI Taxonomy" id="706552"/>
    <lineage>
        <taxon>Eukaryota</taxon>
        <taxon>Viridiplantae</taxon>
        <taxon>Chlorophyta</taxon>
        <taxon>core chlorophytes</taxon>
        <taxon>Trebouxiophyceae</taxon>
        <taxon>Trebouxiales</taxon>
        <taxon>Trebouxiaceae</taxon>
        <taxon>Symbiochloris</taxon>
    </lineage>
</organism>
<feature type="domain" description="Purple acid phosphatase N-terminal" evidence="10">
    <location>
        <begin position="53"/>
        <end position="153"/>
    </location>
</feature>
<dbReference type="InterPro" id="IPR004843">
    <property type="entry name" value="Calcineurin-like_PHP"/>
</dbReference>
<comment type="subcellular location">
    <subcellularLocation>
        <location evidence="1">Secreted</location>
    </subcellularLocation>
</comment>
<dbReference type="SUPFAM" id="SSF49363">
    <property type="entry name" value="Purple acid phosphatase, N-terminal domain"/>
    <property type="match status" value="1"/>
</dbReference>
<evidence type="ECO:0000256" key="4">
    <source>
        <dbReference type="ARBA" id="ARBA00022525"/>
    </source>
</evidence>
<keyword evidence="12" id="KW-1185">Reference proteome</keyword>
<dbReference type="InterPro" id="IPR015914">
    <property type="entry name" value="PAPs_N"/>
</dbReference>
<dbReference type="Gene3D" id="2.60.40.380">
    <property type="entry name" value="Purple acid phosphatase-like, N-terminal"/>
    <property type="match status" value="1"/>
</dbReference>
<name>A0AAW1NVG7_9CHLO</name>
<evidence type="ECO:0000259" key="8">
    <source>
        <dbReference type="Pfam" id="PF00149"/>
    </source>
</evidence>
<keyword evidence="5" id="KW-0732">Signal</keyword>
<proteinExistence type="inferred from homology"/>
<dbReference type="InterPro" id="IPR041792">
    <property type="entry name" value="MPP_PAP"/>
</dbReference>
<evidence type="ECO:0000256" key="2">
    <source>
        <dbReference type="ARBA" id="ARBA00008723"/>
    </source>
</evidence>
<keyword evidence="4" id="KW-0964">Secreted</keyword>
<dbReference type="InterPro" id="IPR029052">
    <property type="entry name" value="Metallo-depent_PP-like"/>
</dbReference>
<comment type="catalytic activity">
    <reaction evidence="7">
        <text>a phosphate monoester + H2O = an alcohol + phosphate</text>
        <dbReference type="Rhea" id="RHEA:15017"/>
        <dbReference type="ChEBI" id="CHEBI:15377"/>
        <dbReference type="ChEBI" id="CHEBI:30879"/>
        <dbReference type="ChEBI" id="CHEBI:43474"/>
        <dbReference type="ChEBI" id="CHEBI:67140"/>
        <dbReference type="EC" id="3.1.3.2"/>
    </reaction>
</comment>
<evidence type="ECO:0000256" key="5">
    <source>
        <dbReference type="ARBA" id="ARBA00022729"/>
    </source>
</evidence>
<evidence type="ECO:0000256" key="3">
    <source>
        <dbReference type="ARBA" id="ARBA00011738"/>
    </source>
</evidence>
<dbReference type="InterPro" id="IPR025733">
    <property type="entry name" value="PAPs_C"/>
</dbReference>
<dbReference type="Pfam" id="PF14008">
    <property type="entry name" value="Metallophos_C"/>
    <property type="match status" value="1"/>
</dbReference>
<reference evidence="11 12" key="1">
    <citation type="journal article" date="2024" name="Nat. Commun.">
        <title>Phylogenomics reveals the evolutionary origins of lichenization in chlorophyte algae.</title>
        <authorList>
            <person name="Puginier C."/>
            <person name="Libourel C."/>
            <person name="Otte J."/>
            <person name="Skaloud P."/>
            <person name="Haon M."/>
            <person name="Grisel S."/>
            <person name="Petersen M."/>
            <person name="Berrin J.G."/>
            <person name="Delaux P.M."/>
            <person name="Dal Grande F."/>
            <person name="Keller J."/>
        </authorList>
    </citation>
    <scope>NUCLEOTIDE SEQUENCE [LARGE SCALE GENOMIC DNA]</scope>
    <source>
        <strain evidence="11 12">SAG 2036</strain>
    </source>
</reference>
<dbReference type="EC" id="3.1.3.2" evidence="7"/>
<dbReference type="Pfam" id="PF16656">
    <property type="entry name" value="Pur_ac_phosph_N"/>
    <property type="match status" value="1"/>
</dbReference>
<dbReference type="Gene3D" id="3.60.21.10">
    <property type="match status" value="1"/>
</dbReference>
<dbReference type="CDD" id="cd00839">
    <property type="entry name" value="MPP_PAPs"/>
    <property type="match status" value="1"/>
</dbReference>
<evidence type="ECO:0000256" key="6">
    <source>
        <dbReference type="ARBA" id="ARBA00023180"/>
    </source>
</evidence>
<evidence type="ECO:0000259" key="9">
    <source>
        <dbReference type="Pfam" id="PF14008"/>
    </source>
</evidence>
<dbReference type="PANTHER" id="PTHR45778:SF3">
    <property type="entry name" value="PURPLE ACID PHOSPHATASE"/>
    <property type="match status" value="1"/>
</dbReference>
<evidence type="ECO:0000256" key="1">
    <source>
        <dbReference type="ARBA" id="ARBA00004613"/>
    </source>
</evidence>
<dbReference type="PANTHER" id="PTHR45778">
    <property type="entry name" value="PURPLE ACID PHOSPHATASE-RELATED"/>
    <property type="match status" value="1"/>
</dbReference>
<comment type="caution">
    <text evidence="11">The sequence shown here is derived from an EMBL/GenBank/DDBJ whole genome shotgun (WGS) entry which is preliminary data.</text>
</comment>
<keyword evidence="7" id="KW-0378">Hydrolase</keyword>
<keyword evidence="6" id="KW-0325">Glycoprotein</keyword>
<dbReference type="SUPFAM" id="SSF56300">
    <property type="entry name" value="Metallo-dependent phosphatases"/>
    <property type="match status" value="1"/>
</dbReference>
<feature type="domain" description="Purple acid phosphatase C-terminal" evidence="9">
    <location>
        <begin position="435"/>
        <end position="494"/>
    </location>
</feature>
<dbReference type="GO" id="GO:0046872">
    <property type="term" value="F:metal ion binding"/>
    <property type="evidence" value="ECO:0007669"/>
    <property type="project" value="InterPro"/>
</dbReference>
<dbReference type="Proteomes" id="UP001465755">
    <property type="component" value="Unassembled WGS sequence"/>
</dbReference>
<evidence type="ECO:0000313" key="12">
    <source>
        <dbReference type="Proteomes" id="UP001465755"/>
    </source>
</evidence>
<evidence type="ECO:0000313" key="11">
    <source>
        <dbReference type="EMBL" id="KAK9800257.1"/>
    </source>
</evidence>
<gene>
    <name evidence="11" type="ORF">WJX73_008466</name>
</gene>
<dbReference type="GO" id="GO:0003993">
    <property type="term" value="F:acid phosphatase activity"/>
    <property type="evidence" value="ECO:0007669"/>
    <property type="project" value="UniProtKB-EC"/>
</dbReference>
<feature type="domain" description="Calcineurin-like phosphoesterase" evidence="8">
    <location>
        <begin position="223"/>
        <end position="412"/>
    </location>
</feature>
<evidence type="ECO:0000256" key="7">
    <source>
        <dbReference type="RuleBase" id="RU361203"/>
    </source>
</evidence>
<dbReference type="EMBL" id="JALJOQ010000084">
    <property type="protein sequence ID" value="KAK9800257.1"/>
    <property type="molecule type" value="Genomic_DNA"/>
</dbReference>
<sequence length="614" mass="68053">MHTGNGTLEFRLLNQRQNVVFMLFSNISRYGNFSSAELLAESKPVRLLDANEPTQGHLALAKEQGAMSVQWVTRDAGRPQVWWGTSSGNLDQHATGSVSTYTRADVCGPPANTTGWIDPGTMNMATMTGLQPGTEYFYRYGDSQWGKSREHSFVMGPAPGAGSTIKVLATADMGHAEADGSNEWEYDMNMRLVQPVGSPQQVLSSMANVLRTNGLEQGDSLDVTRRMQAQAPTHHLALMNGDLSYARGFATQWDTFFDQIEGLATQIPVMVVEGNHERDQPLSQDRYLDQAWDSGGECGTPTYQHFRMPNAEYGSYWFSFDMGPIHFLHISTELDFGAGSEQNRFIQRDLEAVDRSVTPWVVVNQHRPIYTSSVSGREHQSDIVVASDLRSAMEDLFFTYQVDLTLSGHVHLYERTCPVFRKTCVPDAADGSAGAPVHAVIGNGGQWLSYLVQPEPPAYTDVVAIEHGYMQLTANGTSLHAQMLAAGDGHIMDELQLTKPQGWRPDPARQAQIVRTFTPHPPASWLDQIGISFAILDEVTGLCLKLLEADPSQYMSESNATLVQDMNGPESIAEVIEVLRPYIRLLRDQRRQLSEPLLRRLASASDLEYVLHSV</sequence>